<keyword evidence="1" id="KW-1133">Transmembrane helix</keyword>
<feature type="transmembrane region" description="Helical" evidence="1">
    <location>
        <begin position="235"/>
        <end position="256"/>
    </location>
</feature>
<organism evidence="2 3">
    <name type="scientific">Magnetospirillum sulfuroxidans</name>
    <dbReference type="NCBI Taxonomy" id="611300"/>
    <lineage>
        <taxon>Bacteria</taxon>
        <taxon>Pseudomonadati</taxon>
        <taxon>Pseudomonadota</taxon>
        <taxon>Alphaproteobacteria</taxon>
        <taxon>Rhodospirillales</taxon>
        <taxon>Rhodospirillaceae</taxon>
        <taxon>Magnetospirillum</taxon>
    </lineage>
</organism>
<comment type="caution">
    <text evidence="2">The sequence shown here is derived from an EMBL/GenBank/DDBJ whole genome shotgun (WGS) entry which is preliminary data.</text>
</comment>
<accession>A0ABS5I724</accession>
<evidence type="ECO:0000256" key="1">
    <source>
        <dbReference type="SAM" id="Phobius"/>
    </source>
</evidence>
<proteinExistence type="predicted"/>
<keyword evidence="3" id="KW-1185">Reference proteome</keyword>
<sequence length="312" mass="32536">MIRQLGLGLAAGLLSALLFLSLVKGIALGFVLSYVAPLPLMMAGLALGMGASVTAGGVGAIVVALGFGGMSAVSFLVAAALPAMVVTHKALLWRQAEDGPTEWYPPGLILAWLTATILVLMIIGAVLVAGHPEGVKGWVAETISQALDLLATELPPPERPKVVGWWSSFFPAMVSASWLVMIVANATGAQALLVRLGRNRRQSPAYRQLWLPDWLAVVLVVAALASQVFGGDVGFVGGNVALVVVIPFILLGLAAIHGWAAGKPQARLILATTYGLLALVFVWAALAVAVLGMVRFWTMRFRRGDSGGGMEG</sequence>
<protein>
    <submittedName>
        <fullName evidence="2">DUF2232 domain-containing protein</fullName>
    </submittedName>
</protein>
<keyword evidence="1" id="KW-0812">Transmembrane</keyword>
<feature type="transmembrane region" description="Helical" evidence="1">
    <location>
        <begin position="165"/>
        <end position="188"/>
    </location>
</feature>
<evidence type="ECO:0000313" key="3">
    <source>
        <dbReference type="Proteomes" id="UP000680714"/>
    </source>
</evidence>
<reference evidence="2 3" key="1">
    <citation type="submission" date="2021-04" db="EMBL/GenBank/DDBJ databases">
        <title>Magnetospirillum sulfuroxidans sp. nov., a facultative chemolithoautotrophic sulfur-oxidizing alphaproteobacterium isolated from freshwater sediment and proposals for Paramagetospirillum gen. nov., and Magnetospirillaceae fam. nov.</title>
        <authorList>
            <person name="Koziaeva V."/>
            <person name="Geelhoed J.S."/>
            <person name="Sorokin D.Y."/>
            <person name="Grouzdev D.S."/>
        </authorList>
    </citation>
    <scope>NUCLEOTIDE SEQUENCE [LARGE SCALE GENOMIC DNA]</scope>
    <source>
        <strain evidence="2 3">J10</strain>
    </source>
</reference>
<gene>
    <name evidence="2" type="ORF">KEC16_00665</name>
</gene>
<dbReference type="EMBL" id="JAGTUF010000001">
    <property type="protein sequence ID" value="MBR9970222.1"/>
    <property type="molecule type" value="Genomic_DNA"/>
</dbReference>
<keyword evidence="1" id="KW-0472">Membrane</keyword>
<name>A0ABS5I724_9PROT</name>
<feature type="transmembrane region" description="Helical" evidence="1">
    <location>
        <begin position="53"/>
        <end position="86"/>
    </location>
</feature>
<feature type="transmembrane region" description="Helical" evidence="1">
    <location>
        <begin position="107"/>
        <end position="129"/>
    </location>
</feature>
<evidence type="ECO:0000313" key="2">
    <source>
        <dbReference type="EMBL" id="MBR9970222.1"/>
    </source>
</evidence>
<dbReference type="Proteomes" id="UP000680714">
    <property type="component" value="Unassembled WGS sequence"/>
</dbReference>
<feature type="transmembrane region" description="Helical" evidence="1">
    <location>
        <begin position="209"/>
        <end position="229"/>
    </location>
</feature>
<feature type="transmembrane region" description="Helical" evidence="1">
    <location>
        <begin position="268"/>
        <end position="294"/>
    </location>
</feature>